<name>A0A4S3M167_9FLAO</name>
<keyword evidence="3" id="KW-1185">Reference proteome</keyword>
<proteinExistence type="predicted"/>
<accession>A0A4S3M167</accession>
<organism evidence="2 3">
    <name type="scientific">Robertkochia marina</name>
    <dbReference type="NCBI Taxonomy" id="1227945"/>
    <lineage>
        <taxon>Bacteria</taxon>
        <taxon>Pseudomonadati</taxon>
        <taxon>Bacteroidota</taxon>
        <taxon>Flavobacteriia</taxon>
        <taxon>Flavobacteriales</taxon>
        <taxon>Flavobacteriaceae</taxon>
        <taxon>Robertkochia</taxon>
    </lineage>
</organism>
<dbReference type="EMBL" id="SSMC01000002">
    <property type="protein sequence ID" value="THD68101.1"/>
    <property type="molecule type" value="Genomic_DNA"/>
</dbReference>
<keyword evidence="1" id="KW-1133">Transmembrane helix</keyword>
<evidence type="ECO:0000313" key="3">
    <source>
        <dbReference type="Proteomes" id="UP000305939"/>
    </source>
</evidence>
<evidence type="ECO:0000256" key="1">
    <source>
        <dbReference type="SAM" id="Phobius"/>
    </source>
</evidence>
<gene>
    <name evidence="2" type="ORF">E7Z59_07770</name>
</gene>
<sequence>MTTSSNCPRATWPLLPYFPTSLLPYFPISLLPHIPTSPYPHIPIFLFLFSLTFSCIFYL</sequence>
<feature type="transmembrane region" description="Helical" evidence="1">
    <location>
        <begin position="39"/>
        <end position="58"/>
    </location>
</feature>
<reference evidence="2 3" key="1">
    <citation type="submission" date="2019-04" db="EMBL/GenBank/DDBJ databases">
        <title>Draft genome sequence of Robertkochia marina CC-AMO-30D.</title>
        <authorList>
            <person name="Hameed A."/>
            <person name="Lin S.-Y."/>
            <person name="Shahina M."/>
            <person name="Lai W.-A."/>
            <person name="Young C.-C."/>
        </authorList>
    </citation>
    <scope>NUCLEOTIDE SEQUENCE [LARGE SCALE GENOMIC DNA]</scope>
    <source>
        <strain evidence="2 3">CC-AMO-30D</strain>
    </source>
</reference>
<keyword evidence="1" id="KW-0472">Membrane</keyword>
<evidence type="ECO:0000313" key="2">
    <source>
        <dbReference type="EMBL" id="THD68101.1"/>
    </source>
</evidence>
<dbReference type="AlphaFoldDB" id="A0A4S3M167"/>
<dbReference type="Proteomes" id="UP000305939">
    <property type="component" value="Unassembled WGS sequence"/>
</dbReference>
<comment type="caution">
    <text evidence="2">The sequence shown here is derived from an EMBL/GenBank/DDBJ whole genome shotgun (WGS) entry which is preliminary data.</text>
</comment>
<keyword evidence="1" id="KW-0812">Transmembrane</keyword>
<protein>
    <submittedName>
        <fullName evidence="2">Uncharacterized protein</fullName>
    </submittedName>
</protein>